<feature type="chain" id="PRO_5010259739" evidence="6">
    <location>
        <begin position="26"/>
        <end position="328"/>
    </location>
</feature>
<accession>A0A1G7RMK6</accession>
<evidence type="ECO:0000256" key="1">
    <source>
        <dbReference type="ARBA" id="ARBA00004196"/>
    </source>
</evidence>
<sequence>MRHRLFLLRLGALALVAALPRAALAEPYPLEIHHAFGTTVLTEKPVRIATVAWSNHEVPLALGVVPVGFARANFGDDDGDGILPWVEARLAELGAPPPVLFDEGDGIDFEAVAATEPDVILAAYSGLSAQDYETLSRIAPVVAYPQAPWTTDWRQMIALNSAGMGMTAEGQALIARLDAQIAKTRAEHPEFAGKTAMFVTHLAAQDLSRIGFYTERDARVQFFRDLGFDAPQMVRDAAAGGAFSAEVSAELIDSLADVDVLVTYGGAALRDSLSSDLLTAQLPAVRRGALVMLDNDPMGTAANPTPMSLPWVLEAYADRLSAAVTAGR</sequence>
<evidence type="ECO:0000256" key="2">
    <source>
        <dbReference type="ARBA" id="ARBA00008814"/>
    </source>
</evidence>
<dbReference type="InterPro" id="IPR051313">
    <property type="entry name" value="Bact_iron-sidero_bind"/>
</dbReference>
<proteinExistence type="inferred from homology"/>
<evidence type="ECO:0000256" key="3">
    <source>
        <dbReference type="ARBA" id="ARBA00022448"/>
    </source>
</evidence>
<dbReference type="PANTHER" id="PTHR30532">
    <property type="entry name" value="IRON III DICITRATE-BINDING PERIPLASMIC PROTEIN"/>
    <property type="match status" value="1"/>
</dbReference>
<evidence type="ECO:0000256" key="6">
    <source>
        <dbReference type="SAM" id="SignalP"/>
    </source>
</evidence>
<dbReference type="EMBL" id="FNAY01000031">
    <property type="protein sequence ID" value="SDG11933.1"/>
    <property type="molecule type" value="Genomic_DNA"/>
</dbReference>
<dbReference type="RefSeq" id="WP_074556046.1">
    <property type="nucleotide sequence ID" value="NZ_CP119563.1"/>
</dbReference>
<feature type="domain" description="Fe/B12 periplasmic-binding" evidence="7">
    <location>
        <begin position="47"/>
        <end position="324"/>
    </location>
</feature>
<evidence type="ECO:0000256" key="4">
    <source>
        <dbReference type="ARBA" id="ARBA00022496"/>
    </source>
</evidence>
<keyword evidence="4" id="KW-0406">Ion transport</keyword>
<keyword evidence="5 6" id="KW-0732">Signal</keyword>
<organism evidence="8 9">
    <name type="scientific">Rhodobacter capsulatus</name>
    <name type="common">Rhodopseudomonas capsulata</name>
    <dbReference type="NCBI Taxonomy" id="1061"/>
    <lineage>
        <taxon>Bacteria</taxon>
        <taxon>Pseudomonadati</taxon>
        <taxon>Pseudomonadota</taxon>
        <taxon>Alphaproteobacteria</taxon>
        <taxon>Rhodobacterales</taxon>
        <taxon>Rhodobacter group</taxon>
        <taxon>Rhodobacter</taxon>
    </lineage>
</organism>
<dbReference type="GO" id="GO:1901678">
    <property type="term" value="P:iron coordination entity transport"/>
    <property type="evidence" value="ECO:0007669"/>
    <property type="project" value="UniProtKB-ARBA"/>
</dbReference>
<dbReference type="CDD" id="cd01146">
    <property type="entry name" value="FhuD"/>
    <property type="match status" value="1"/>
</dbReference>
<evidence type="ECO:0000259" key="7">
    <source>
        <dbReference type="PROSITE" id="PS50983"/>
    </source>
</evidence>
<feature type="signal peptide" evidence="6">
    <location>
        <begin position="1"/>
        <end position="25"/>
    </location>
</feature>
<gene>
    <name evidence="8" type="ORF">SAMN04244550_03449</name>
</gene>
<keyword evidence="4" id="KW-0408">Iron</keyword>
<dbReference type="OrthoDB" id="1846031at2"/>
<dbReference type="PANTHER" id="PTHR30532:SF24">
    <property type="entry name" value="FERRIC ENTEROBACTIN-BINDING PERIPLASMIC PROTEIN FEPB"/>
    <property type="match status" value="1"/>
</dbReference>
<dbReference type="InterPro" id="IPR002491">
    <property type="entry name" value="ABC_transptr_periplasmic_BD"/>
</dbReference>
<dbReference type="PROSITE" id="PS50983">
    <property type="entry name" value="FE_B12_PBP"/>
    <property type="match status" value="1"/>
</dbReference>
<keyword evidence="4" id="KW-0410">Iron transport</keyword>
<dbReference type="GO" id="GO:0030288">
    <property type="term" value="C:outer membrane-bounded periplasmic space"/>
    <property type="evidence" value="ECO:0007669"/>
    <property type="project" value="TreeGrafter"/>
</dbReference>
<dbReference type="Proteomes" id="UP000183812">
    <property type="component" value="Unassembled WGS sequence"/>
</dbReference>
<evidence type="ECO:0000256" key="5">
    <source>
        <dbReference type="ARBA" id="ARBA00022729"/>
    </source>
</evidence>
<dbReference type="SUPFAM" id="SSF53807">
    <property type="entry name" value="Helical backbone' metal receptor"/>
    <property type="match status" value="1"/>
</dbReference>
<protein>
    <submittedName>
        <fullName evidence="8">Iron complex transport system substrate-binding protein</fullName>
    </submittedName>
</protein>
<dbReference type="Pfam" id="PF01497">
    <property type="entry name" value="Peripla_BP_2"/>
    <property type="match status" value="1"/>
</dbReference>
<name>A0A1G7RMK6_RHOCA</name>
<evidence type="ECO:0000313" key="8">
    <source>
        <dbReference type="EMBL" id="SDG11933.1"/>
    </source>
</evidence>
<evidence type="ECO:0000313" key="9">
    <source>
        <dbReference type="Proteomes" id="UP000183812"/>
    </source>
</evidence>
<comment type="subcellular location">
    <subcellularLocation>
        <location evidence="1">Cell envelope</location>
    </subcellularLocation>
</comment>
<comment type="similarity">
    <text evidence="2">Belongs to the bacterial solute-binding protein 8 family.</text>
</comment>
<dbReference type="Gene3D" id="3.40.50.1980">
    <property type="entry name" value="Nitrogenase molybdenum iron protein domain"/>
    <property type="match status" value="2"/>
</dbReference>
<reference evidence="8 9" key="1">
    <citation type="submission" date="2016-10" db="EMBL/GenBank/DDBJ databases">
        <authorList>
            <person name="de Groot N.N."/>
        </authorList>
    </citation>
    <scope>NUCLEOTIDE SEQUENCE [LARGE SCALE GENOMIC DNA]</scope>
    <source>
        <strain evidence="9">DSM 938 / 37b4</strain>
    </source>
</reference>
<keyword evidence="3" id="KW-0813">Transport</keyword>
<dbReference type="AlphaFoldDB" id="A0A1G7RMK6"/>